<evidence type="ECO:0000259" key="4">
    <source>
        <dbReference type="PROSITE" id="PS50054"/>
    </source>
</evidence>
<dbReference type="PANTHER" id="PTHR10159:SF519">
    <property type="entry name" value="DUAL SPECIFICITY PROTEIN PHOSPHATASE MPK3"/>
    <property type="match status" value="1"/>
</dbReference>
<sequence>MPAWVQCALCKTEVEVDLTTNESNPYAAPYAAQASLECKKCVAAAKARQKLEVERTPAPKPVATVSGQLNTGSSVEIIPGLFMGDAATASLPDALRSLGVTHIVNATTEIPTFYQKEFDYLRVPVEDSSGGCIYNFFENARLFIVDARSKIKNGKVLVHCQAGRSRSAAIVLAYLTKDHNLSLKEACILLKAKCPVLSSNRGFLRDLMKWEREIYDSNSITITELKSLLSSS</sequence>
<dbReference type="PROSITE" id="PS00383">
    <property type="entry name" value="TYR_PHOSPHATASE_1"/>
    <property type="match status" value="1"/>
</dbReference>
<dbReference type="SMART" id="SM00195">
    <property type="entry name" value="DSPc"/>
    <property type="match status" value="1"/>
</dbReference>
<dbReference type="GO" id="GO:0033550">
    <property type="term" value="F:MAP kinase tyrosine phosphatase activity"/>
    <property type="evidence" value="ECO:0007669"/>
    <property type="project" value="TreeGrafter"/>
</dbReference>
<dbReference type="InterPro" id="IPR020420">
    <property type="entry name" value="Atypical_DUSP_subfamB"/>
</dbReference>
<dbReference type="InterPro" id="IPR020422">
    <property type="entry name" value="TYR_PHOSPHATASE_DUAL_dom"/>
</dbReference>
<dbReference type="GO" id="GO:0043409">
    <property type="term" value="P:negative regulation of MAPK cascade"/>
    <property type="evidence" value="ECO:0007669"/>
    <property type="project" value="TreeGrafter"/>
</dbReference>
<keyword evidence="8" id="KW-1185">Reference proteome</keyword>
<evidence type="ECO:0000313" key="7">
    <source>
        <dbReference type="EMBL" id="KAK3288452.1"/>
    </source>
</evidence>
<dbReference type="InterPro" id="IPR000387">
    <property type="entry name" value="Tyr_Pase_dom"/>
</dbReference>
<comment type="caution">
    <text evidence="7">The sequence shown here is derived from an EMBL/GenBank/DDBJ whole genome shotgun (WGS) entry which is preliminary data.</text>
</comment>
<dbReference type="Pfam" id="PF00782">
    <property type="entry name" value="DSPc"/>
    <property type="match status" value="1"/>
</dbReference>
<evidence type="ECO:0000256" key="1">
    <source>
        <dbReference type="ARBA" id="ARBA00008601"/>
    </source>
</evidence>
<evidence type="ECO:0008006" key="9">
    <source>
        <dbReference type="Google" id="ProtNLM"/>
    </source>
</evidence>
<dbReference type="CDD" id="cd14498">
    <property type="entry name" value="DSP"/>
    <property type="match status" value="1"/>
</dbReference>
<evidence type="ECO:0000256" key="2">
    <source>
        <dbReference type="ARBA" id="ARBA00022801"/>
    </source>
</evidence>
<reference evidence="7 8" key="1">
    <citation type="journal article" date="2015" name="Genome Biol. Evol.">
        <title>Comparative Genomics of a Bacterivorous Green Alga Reveals Evolutionary Causalities and Consequences of Phago-Mixotrophic Mode of Nutrition.</title>
        <authorList>
            <person name="Burns J.A."/>
            <person name="Paasch A."/>
            <person name="Narechania A."/>
            <person name="Kim E."/>
        </authorList>
    </citation>
    <scope>NUCLEOTIDE SEQUENCE [LARGE SCALE GENOMIC DNA]</scope>
    <source>
        <strain evidence="7">PLY_AMNH</strain>
    </source>
</reference>
<evidence type="ECO:0000313" key="8">
    <source>
        <dbReference type="Proteomes" id="UP001190700"/>
    </source>
</evidence>
<name>A0AAE0LKF8_9CHLO</name>
<dbReference type="EMBL" id="LGRX02000473">
    <property type="protein sequence ID" value="KAK3288452.1"/>
    <property type="molecule type" value="Genomic_DNA"/>
</dbReference>
<evidence type="ECO:0000259" key="5">
    <source>
        <dbReference type="PROSITE" id="PS50056"/>
    </source>
</evidence>
<evidence type="ECO:0000256" key="3">
    <source>
        <dbReference type="ARBA" id="ARBA00022912"/>
    </source>
</evidence>
<dbReference type="GO" id="GO:0005737">
    <property type="term" value="C:cytoplasm"/>
    <property type="evidence" value="ECO:0007669"/>
    <property type="project" value="TreeGrafter"/>
</dbReference>
<dbReference type="AlphaFoldDB" id="A0AAE0LKF8"/>
<dbReference type="EMBL" id="LGRX02023058">
    <property type="protein sequence ID" value="KAK3254906.1"/>
    <property type="molecule type" value="Genomic_DNA"/>
</dbReference>
<comment type="similarity">
    <text evidence="1">Belongs to the protein-tyrosine phosphatase family. Non-receptor class dual specificity subfamily.</text>
</comment>
<dbReference type="PROSITE" id="PS50056">
    <property type="entry name" value="TYR_PHOSPHATASE_2"/>
    <property type="match status" value="1"/>
</dbReference>
<gene>
    <name evidence="6" type="ORF">CYMTET_35897</name>
    <name evidence="7" type="ORF">CYMTET_4074</name>
</gene>
<keyword evidence="3" id="KW-0904">Protein phosphatase</keyword>
<protein>
    <recommendedName>
        <fullName evidence="9">Protein-serine/threonine phosphatase</fullName>
    </recommendedName>
</protein>
<keyword evidence="2" id="KW-0378">Hydrolase</keyword>
<dbReference type="PRINTS" id="PR01908">
    <property type="entry name" value="ADSPHPHTASE"/>
</dbReference>
<dbReference type="Gene3D" id="3.90.190.10">
    <property type="entry name" value="Protein tyrosine phosphatase superfamily"/>
    <property type="match status" value="1"/>
</dbReference>
<dbReference type="Proteomes" id="UP001190700">
    <property type="component" value="Unassembled WGS sequence"/>
</dbReference>
<dbReference type="GO" id="GO:0008330">
    <property type="term" value="F:protein tyrosine/threonine phosphatase activity"/>
    <property type="evidence" value="ECO:0007669"/>
    <property type="project" value="TreeGrafter"/>
</dbReference>
<dbReference type="SUPFAM" id="SSF52799">
    <property type="entry name" value="(Phosphotyrosine protein) phosphatases II"/>
    <property type="match status" value="1"/>
</dbReference>
<dbReference type="InterPro" id="IPR016130">
    <property type="entry name" value="Tyr_Pase_AS"/>
</dbReference>
<feature type="domain" description="Tyrosine specific protein phosphatases" evidence="5">
    <location>
        <begin position="134"/>
        <end position="193"/>
    </location>
</feature>
<accession>A0AAE0LKF8</accession>
<reference evidence="7" key="2">
    <citation type="submission" date="2023-06" db="EMBL/GenBank/DDBJ databases">
        <title>Long-read-based genome assembly of the green algal bacterivore Cymbomonas tetramitiformis.</title>
        <authorList>
            <person name="Gyaltshen Y."/>
            <person name="Rozenberg A."/>
            <person name="Paasch A."/>
            <person name="Burns J.A."/>
            <person name="Warring S."/>
            <person name="Larson R."/>
            <person name="Maurer-Alcala X."/>
            <person name="Dacks J."/>
            <person name="Kim E."/>
        </authorList>
    </citation>
    <scope>NUCLEOTIDE SEQUENCE</scope>
    <source>
        <strain evidence="7">PLY_AMNH</strain>
    </source>
</reference>
<dbReference type="PROSITE" id="PS50054">
    <property type="entry name" value="TYR_PHOSPHATASE_DUAL"/>
    <property type="match status" value="1"/>
</dbReference>
<feature type="domain" description="Tyrosine-protein phosphatase" evidence="4">
    <location>
        <begin position="72"/>
        <end position="216"/>
    </location>
</feature>
<dbReference type="InterPro" id="IPR029021">
    <property type="entry name" value="Prot-tyrosine_phosphatase-like"/>
</dbReference>
<dbReference type="PANTHER" id="PTHR10159">
    <property type="entry name" value="DUAL SPECIFICITY PROTEIN PHOSPHATASE"/>
    <property type="match status" value="1"/>
</dbReference>
<dbReference type="InterPro" id="IPR000340">
    <property type="entry name" value="Dual-sp_phosphatase_cat-dom"/>
</dbReference>
<proteinExistence type="inferred from homology"/>
<evidence type="ECO:0000313" key="6">
    <source>
        <dbReference type="EMBL" id="KAK3254906.1"/>
    </source>
</evidence>
<organism evidence="7 8">
    <name type="scientific">Cymbomonas tetramitiformis</name>
    <dbReference type="NCBI Taxonomy" id="36881"/>
    <lineage>
        <taxon>Eukaryota</taxon>
        <taxon>Viridiplantae</taxon>
        <taxon>Chlorophyta</taxon>
        <taxon>Pyramimonadophyceae</taxon>
        <taxon>Pyramimonadales</taxon>
        <taxon>Pyramimonadaceae</taxon>
        <taxon>Cymbomonas</taxon>
    </lineage>
</organism>
<dbReference type="PRINTS" id="PR01910">
    <property type="entry name" value="ADSPHPHTASEB"/>
</dbReference>
<dbReference type="GO" id="GO:0017017">
    <property type="term" value="F:MAP kinase tyrosine/serine/threonine phosphatase activity"/>
    <property type="evidence" value="ECO:0007669"/>
    <property type="project" value="InterPro"/>
</dbReference>